<accession>A0A371CGL3</accession>
<feature type="compositionally biased region" description="Basic residues" evidence="1">
    <location>
        <begin position="149"/>
        <end position="159"/>
    </location>
</feature>
<feature type="compositionally biased region" description="Low complexity" evidence="1">
    <location>
        <begin position="213"/>
        <end position="248"/>
    </location>
</feature>
<feature type="region of interest" description="Disordered" evidence="1">
    <location>
        <begin position="89"/>
        <end position="283"/>
    </location>
</feature>
<organism evidence="2 3">
    <name type="scientific">Lentinus brumalis</name>
    <dbReference type="NCBI Taxonomy" id="2498619"/>
    <lineage>
        <taxon>Eukaryota</taxon>
        <taxon>Fungi</taxon>
        <taxon>Dikarya</taxon>
        <taxon>Basidiomycota</taxon>
        <taxon>Agaricomycotina</taxon>
        <taxon>Agaricomycetes</taxon>
        <taxon>Polyporales</taxon>
        <taxon>Polyporaceae</taxon>
        <taxon>Lentinus</taxon>
    </lineage>
</organism>
<reference evidence="2 3" key="1">
    <citation type="journal article" date="2018" name="Biotechnol. Biofuels">
        <title>Integrative visual omics of the white-rot fungus Polyporus brumalis exposes the biotechnological potential of its oxidative enzymes for delignifying raw plant biomass.</title>
        <authorList>
            <person name="Miyauchi S."/>
            <person name="Rancon A."/>
            <person name="Drula E."/>
            <person name="Hage H."/>
            <person name="Chaduli D."/>
            <person name="Favel A."/>
            <person name="Grisel S."/>
            <person name="Henrissat B."/>
            <person name="Herpoel-Gimbert I."/>
            <person name="Ruiz-Duenas F.J."/>
            <person name="Chevret D."/>
            <person name="Hainaut M."/>
            <person name="Lin J."/>
            <person name="Wang M."/>
            <person name="Pangilinan J."/>
            <person name="Lipzen A."/>
            <person name="Lesage-Meessen L."/>
            <person name="Navarro D."/>
            <person name="Riley R."/>
            <person name="Grigoriev I.V."/>
            <person name="Zhou S."/>
            <person name="Raouche S."/>
            <person name="Rosso M.N."/>
        </authorList>
    </citation>
    <scope>NUCLEOTIDE SEQUENCE [LARGE SCALE GENOMIC DNA]</scope>
    <source>
        <strain evidence="2 3">BRFM 1820</strain>
    </source>
</reference>
<feature type="compositionally biased region" description="Low complexity" evidence="1">
    <location>
        <begin position="172"/>
        <end position="190"/>
    </location>
</feature>
<dbReference type="EMBL" id="KZ857903">
    <property type="protein sequence ID" value="RDX39413.1"/>
    <property type="molecule type" value="Genomic_DNA"/>
</dbReference>
<feature type="compositionally biased region" description="Polar residues" evidence="1">
    <location>
        <begin position="160"/>
        <end position="171"/>
    </location>
</feature>
<keyword evidence="3" id="KW-1185">Reference proteome</keyword>
<feature type="compositionally biased region" description="Polar residues" evidence="1">
    <location>
        <begin position="260"/>
        <end position="273"/>
    </location>
</feature>
<dbReference type="AlphaFoldDB" id="A0A371CGL3"/>
<evidence type="ECO:0000313" key="3">
    <source>
        <dbReference type="Proteomes" id="UP000256964"/>
    </source>
</evidence>
<dbReference type="Proteomes" id="UP000256964">
    <property type="component" value="Unassembled WGS sequence"/>
</dbReference>
<gene>
    <name evidence="2" type="ORF">OH76DRAFT_1424347</name>
</gene>
<sequence length="283" mass="30192">MNMGSRNISQRMEMWEMFGERWMPALPHSHPLILVNGQGVIFRKQGITKVPDLDYYLQMTLPRFITSNNASVPTWLALAASEAAAAAAAPPASHPPADPPGASVLGAHLQSAGTSPLKRPRRPAGGGRGRDDNAIVLTSSSSEDDEQKRRAKSRPRLHRTNTGSSGGQTTHSRATSRSSCLPSSASRPPSTHLSTRTVSPMELSDEDDDLEIPPSSQPSSSQPSSSRGAVWPRGRSSFSAAAPSGSSAYYVTPLDGLSPLRSQSPYRTPSPVANDTRKGKGRM</sequence>
<evidence type="ECO:0000313" key="2">
    <source>
        <dbReference type="EMBL" id="RDX39413.1"/>
    </source>
</evidence>
<name>A0A371CGL3_9APHY</name>
<protein>
    <submittedName>
        <fullName evidence="2">Uncharacterized protein</fullName>
    </submittedName>
</protein>
<proteinExistence type="predicted"/>
<evidence type="ECO:0000256" key="1">
    <source>
        <dbReference type="SAM" id="MobiDB-lite"/>
    </source>
</evidence>
<dbReference type="OrthoDB" id="2758448at2759"/>